<proteinExistence type="predicted"/>
<organism evidence="1 2">
    <name type="scientific">Streptomyces mutabilis</name>
    <dbReference type="NCBI Taxonomy" id="67332"/>
    <lineage>
        <taxon>Bacteria</taxon>
        <taxon>Bacillati</taxon>
        <taxon>Actinomycetota</taxon>
        <taxon>Actinomycetes</taxon>
        <taxon>Kitasatosporales</taxon>
        <taxon>Streptomycetaceae</taxon>
        <taxon>Streptomyces</taxon>
    </lineage>
</organism>
<sequence>MIRIVTAGRMARLEQEAEQARDRARDVQAQADATWGNHVRELYAVTDRAERAEATTSEVGVLLAGAVAELSAAQQELLLKDIEIRRLREVLESGALVERTLTVLMHYGEPHTVYATREDALADTATHGVPAGTAWVPAGERPASASTWCVAAFIYDADCKGYRRALMPSPEPVGGAA</sequence>
<name>A0A086MTN7_9ACTN</name>
<dbReference type="HOGENOM" id="CLU_1517058_0_0_11"/>
<keyword evidence="2" id="KW-1185">Reference proteome</keyword>
<reference evidence="1 2" key="1">
    <citation type="submission" date="2014-05" db="EMBL/GenBank/DDBJ databases">
        <title>Complete genome sequence of the Streptomyces mutabilis TRM45540.</title>
        <authorList>
            <person name="Luo X."/>
            <person name="Zhang L."/>
        </authorList>
    </citation>
    <scope>NUCLEOTIDE SEQUENCE [LARGE SCALE GENOMIC DNA]</scope>
    <source>
        <strain evidence="1 2">TRM45540</strain>
    </source>
</reference>
<evidence type="ECO:0000313" key="2">
    <source>
        <dbReference type="Proteomes" id="UP000029095"/>
    </source>
</evidence>
<comment type="caution">
    <text evidence="1">The sequence shown here is derived from an EMBL/GenBank/DDBJ whole genome shotgun (WGS) entry which is preliminary data.</text>
</comment>
<gene>
    <name evidence="1" type="ORF">FM21_29295</name>
</gene>
<dbReference type="Proteomes" id="UP000029095">
    <property type="component" value="Unassembled WGS sequence"/>
</dbReference>
<dbReference type="RefSeq" id="WP_043382264.1">
    <property type="nucleotide sequence ID" value="NZ_KN039947.1"/>
</dbReference>
<dbReference type="EMBL" id="JNFQ01000003">
    <property type="protein sequence ID" value="KFG72255.1"/>
    <property type="molecule type" value="Genomic_DNA"/>
</dbReference>
<dbReference type="STRING" id="1915400.FM21_29295"/>
<protein>
    <submittedName>
        <fullName evidence="1">Uncharacterized protein</fullName>
    </submittedName>
</protein>
<accession>A0A086MTN7</accession>
<dbReference type="AlphaFoldDB" id="A0A086MTN7"/>
<evidence type="ECO:0000313" key="1">
    <source>
        <dbReference type="EMBL" id="KFG72255.1"/>
    </source>
</evidence>